<sequence length="68" mass="8276">MLEGTWKKTSRINRIVAERRVENRLHSKSDYYYYTIIAMSLMVSISRMRCPIRGFEKRLKLKNFFIND</sequence>
<keyword evidence="1" id="KW-0472">Membrane</keyword>
<reference evidence="2 3" key="1">
    <citation type="journal article" date="2024" name="Ann. Entomol. Soc. Am.">
        <title>Genomic analyses of the southern and eastern yellowjacket wasps (Hymenoptera: Vespidae) reveal evolutionary signatures of social life.</title>
        <authorList>
            <person name="Catto M.A."/>
            <person name="Caine P.B."/>
            <person name="Orr S.E."/>
            <person name="Hunt B.G."/>
            <person name="Goodisman M.A.D."/>
        </authorList>
    </citation>
    <scope>NUCLEOTIDE SEQUENCE [LARGE SCALE GENOMIC DNA]</scope>
    <source>
        <strain evidence="2">232</strain>
        <tissue evidence="2">Head and thorax</tissue>
    </source>
</reference>
<evidence type="ECO:0000313" key="2">
    <source>
        <dbReference type="EMBL" id="KAL2738061.1"/>
    </source>
</evidence>
<keyword evidence="1" id="KW-0812">Transmembrane</keyword>
<accession>A0ABD2BZ53</accession>
<organism evidence="2 3">
    <name type="scientific">Vespula maculifrons</name>
    <name type="common">Eastern yellow jacket</name>
    <name type="synonym">Wasp</name>
    <dbReference type="NCBI Taxonomy" id="7453"/>
    <lineage>
        <taxon>Eukaryota</taxon>
        <taxon>Metazoa</taxon>
        <taxon>Ecdysozoa</taxon>
        <taxon>Arthropoda</taxon>
        <taxon>Hexapoda</taxon>
        <taxon>Insecta</taxon>
        <taxon>Pterygota</taxon>
        <taxon>Neoptera</taxon>
        <taxon>Endopterygota</taxon>
        <taxon>Hymenoptera</taxon>
        <taxon>Apocrita</taxon>
        <taxon>Aculeata</taxon>
        <taxon>Vespoidea</taxon>
        <taxon>Vespidae</taxon>
        <taxon>Vespinae</taxon>
        <taxon>Vespula</taxon>
    </lineage>
</organism>
<gene>
    <name evidence="2" type="ORF">V1477_011420</name>
</gene>
<comment type="caution">
    <text evidence="2">The sequence shown here is derived from an EMBL/GenBank/DDBJ whole genome shotgun (WGS) entry which is preliminary data.</text>
</comment>
<keyword evidence="1" id="KW-1133">Transmembrane helix</keyword>
<evidence type="ECO:0000256" key="1">
    <source>
        <dbReference type="SAM" id="Phobius"/>
    </source>
</evidence>
<proteinExistence type="predicted"/>
<keyword evidence="3" id="KW-1185">Reference proteome</keyword>
<dbReference type="Proteomes" id="UP001607303">
    <property type="component" value="Unassembled WGS sequence"/>
</dbReference>
<protein>
    <submittedName>
        <fullName evidence="2">Uncharacterized protein</fullName>
    </submittedName>
</protein>
<evidence type="ECO:0000313" key="3">
    <source>
        <dbReference type="Proteomes" id="UP001607303"/>
    </source>
</evidence>
<name>A0ABD2BZ53_VESMC</name>
<dbReference type="AlphaFoldDB" id="A0ABD2BZ53"/>
<dbReference type="EMBL" id="JAYRBN010000063">
    <property type="protein sequence ID" value="KAL2738061.1"/>
    <property type="molecule type" value="Genomic_DNA"/>
</dbReference>
<feature type="transmembrane region" description="Helical" evidence="1">
    <location>
        <begin position="31"/>
        <end position="50"/>
    </location>
</feature>